<organism evidence="1 2">
    <name type="scientific">Azospira oryzae (strain ATCC BAA-33 / DSM 13638 / PS)</name>
    <name type="common">Dechlorosoma suillum</name>
    <dbReference type="NCBI Taxonomy" id="640081"/>
    <lineage>
        <taxon>Bacteria</taxon>
        <taxon>Pseudomonadati</taxon>
        <taxon>Pseudomonadota</taxon>
        <taxon>Betaproteobacteria</taxon>
        <taxon>Rhodocyclales</taxon>
        <taxon>Rhodocyclaceae</taxon>
        <taxon>Azospira</taxon>
    </lineage>
</organism>
<protein>
    <recommendedName>
        <fullName evidence="3">Lipoprotein</fullName>
    </recommendedName>
</protein>
<sequence length="40" mass="3805">MPKKILIVAATVIAIALSGCAGNGYSGGYGGDSSSGGHSH</sequence>
<dbReference type="PROSITE" id="PS51257">
    <property type="entry name" value="PROKAR_LIPOPROTEIN"/>
    <property type="match status" value="1"/>
</dbReference>
<evidence type="ECO:0000313" key="2">
    <source>
        <dbReference type="Proteomes" id="UP000005633"/>
    </source>
</evidence>
<dbReference type="STRING" id="640081.Dsui_2522"/>
<dbReference type="KEGG" id="dsu:Dsui_2522"/>
<dbReference type="EMBL" id="CP003153">
    <property type="protein sequence ID" value="AEV26873.1"/>
    <property type="molecule type" value="Genomic_DNA"/>
</dbReference>
<dbReference type="AlphaFoldDB" id="G8QN33"/>
<evidence type="ECO:0000313" key="1">
    <source>
        <dbReference type="EMBL" id="AEV26873.1"/>
    </source>
</evidence>
<proteinExistence type="predicted"/>
<gene>
    <name evidence="1" type="ordered locus">Dsui_2522</name>
</gene>
<accession>G8QN33</accession>
<dbReference type="HOGENOM" id="CLU_3284201_0_0_4"/>
<evidence type="ECO:0008006" key="3">
    <source>
        <dbReference type="Google" id="ProtNLM"/>
    </source>
</evidence>
<reference evidence="1 2" key="1">
    <citation type="journal article" date="2012" name="J. Bacteriol.">
        <title>Complete genome sequence of the anaerobic perchlorate-reducing bacterium Azospira suillum strain PS.</title>
        <authorList>
            <person name="Byrne-Bailey K.G."/>
            <person name="Coates J.D."/>
        </authorList>
    </citation>
    <scope>NUCLEOTIDE SEQUENCE [LARGE SCALE GENOMIC DNA]</scope>
    <source>
        <strain evidence="2">ATCC BAA-33 / DSM 13638 / PS</strain>
    </source>
</reference>
<name>G8QN33_AZOOP</name>
<dbReference type="Proteomes" id="UP000005633">
    <property type="component" value="Chromosome"/>
</dbReference>